<evidence type="ECO:0000313" key="1">
    <source>
        <dbReference type="EMBL" id="PHJ37649.1"/>
    </source>
</evidence>
<keyword evidence="2" id="KW-1185">Reference proteome</keyword>
<dbReference type="InterPro" id="IPR045707">
    <property type="entry name" value="DUF6063"/>
</dbReference>
<accession>A0A2C6M944</accession>
<gene>
    <name evidence="1" type="ORF">P378_15470</name>
</gene>
<evidence type="ECO:0000313" key="2">
    <source>
        <dbReference type="Proteomes" id="UP000222564"/>
    </source>
</evidence>
<name>A0A2C6M944_9FIRM</name>
<dbReference type="EMBL" id="AWQQ01000088">
    <property type="protein sequence ID" value="PHJ37649.1"/>
    <property type="molecule type" value="Genomic_DNA"/>
</dbReference>
<comment type="caution">
    <text evidence="1">The sequence shown here is derived from an EMBL/GenBank/DDBJ whole genome shotgun (WGS) entry which is preliminary data.</text>
</comment>
<proteinExistence type="predicted"/>
<dbReference type="Proteomes" id="UP000222564">
    <property type="component" value="Unassembled WGS sequence"/>
</dbReference>
<dbReference type="AlphaFoldDB" id="A0A2C6M944"/>
<reference evidence="1 2" key="1">
    <citation type="submission" date="2013-09" db="EMBL/GenBank/DDBJ databases">
        <title>Biodegradation of hydrocarbons in the deep terrestrial subsurface : characterization of a microbial consortium composed of two Desulfotomaculum species originating from a deep geological formation.</title>
        <authorList>
            <person name="Aullo T."/>
            <person name="Berlendis S."/>
            <person name="Lascourreges J.-F."/>
            <person name="Dessort D."/>
            <person name="Saint-Laurent S."/>
            <person name="Schraauwers B."/>
            <person name="Mas J."/>
            <person name="Magot M."/>
            <person name="Ranchou-Peyruse A."/>
        </authorList>
    </citation>
    <scope>NUCLEOTIDE SEQUENCE [LARGE SCALE GENOMIC DNA]</scope>
    <source>
        <strain evidence="1 2">Bs107</strain>
    </source>
</reference>
<organism evidence="1 2">
    <name type="scientific">Desulforamulus profundi</name>
    <dbReference type="NCBI Taxonomy" id="1383067"/>
    <lineage>
        <taxon>Bacteria</taxon>
        <taxon>Bacillati</taxon>
        <taxon>Bacillota</taxon>
        <taxon>Clostridia</taxon>
        <taxon>Eubacteriales</taxon>
        <taxon>Peptococcaceae</taxon>
        <taxon>Desulforamulus</taxon>
    </lineage>
</organism>
<protein>
    <submittedName>
        <fullName evidence="1">Uncharacterized protein</fullName>
    </submittedName>
</protein>
<dbReference type="OrthoDB" id="2380372at2"/>
<sequence length="114" mass="13345">MIEELDRRFAMAFENSDQATVLEERYAINFIRVAELWESKQDFEEKGRKTKAGTILIACRLLERENLLRIVDDDREIRTTRKLDDLMLNYYLNDSRVVELRGLFEGGAGVNAQD</sequence>
<dbReference type="Pfam" id="PF19539">
    <property type="entry name" value="DUF6063"/>
    <property type="match status" value="1"/>
</dbReference>